<dbReference type="GO" id="GO:0004351">
    <property type="term" value="F:glutamate decarboxylase activity"/>
    <property type="evidence" value="ECO:0007669"/>
    <property type="project" value="UniProtKB-EC"/>
</dbReference>
<evidence type="ECO:0000256" key="10">
    <source>
        <dbReference type="SAM" id="MobiDB-lite"/>
    </source>
</evidence>
<dbReference type="InterPro" id="IPR015424">
    <property type="entry name" value="PyrdxlP-dep_Trfase"/>
</dbReference>
<proteinExistence type="inferred from homology"/>
<evidence type="ECO:0000313" key="12">
    <source>
        <dbReference type="Proteomes" id="UP000239322"/>
    </source>
</evidence>
<dbReference type="EC" id="4.1.1.15" evidence="3 9"/>
<evidence type="ECO:0000256" key="2">
    <source>
        <dbReference type="ARBA" id="ARBA00009533"/>
    </source>
</evidence>
<dbReference type="NCBIfam" id="TIGR01788">
    <property type="entry name" value="Glu-decarb-GAD"/>
    <property type="match status" value="1"/>
</dbReference>
<gene>
    <name evidence="11" type="ORF">C6N75_29460</name>
</gene>
<keyword evidence="9" id="KW-0210">Decarboxylase</keyword>
<evidence type="ECO:0000256" key="4">
    <source>
        <dbReference type="ARBA" id="ARBA00022898"/>
    </source>
</evidence>
<dbReference type="InterPro" id="IPR002129">
    <property type="entry name" value="PyrdxlP-dep_de-COase"/>
</dbReference>
<dbReference type="Gene3D" id="3.90.1150.160">
    <property type="match status" value="1"/>
</dbReference>
<comment type="caution">
    <text evidence="11">The sequence shown here is derived from an EMBL/GenBank/DDBJ whole genome shotgun (WGS) entry which is preliminary data.</text>
</comment>
<comment type="similarity">
    <text evidence="2 8">Belongs to the group II decarboxylase family.</text>
</comment>
<dbReference type="FunFam" id="3.40.640.10:FF:000017">
    <property type="entry name" value="Glutamate decarboxylase"/>
    <property type="match status" value="1"/>
</dbReference>
<keyword evidence="5 8" id="KW-0456">Lyase</keyword>
<evidence type="ECO:0000256" key="8">
    <source>
        <dbReference type="RuleBase" id="RU000382"/>
    </source>
</evidence>
<feature type="modified residue" description="N6-(pyridoxal phosphate)lysine" evidence="7">
    <location>
        <position position="277"/>
    </location>
</feature>
<dbReference type="PANTHER" id="PTHR43321:SF3">
    <property type="entry name" value="GLUTAMATE DECARBOXYLASE"/>
    <property type="match status" value="1"/>
</dbReference>
<dbReference type="EMBL" id="PVLV01000701">
    <property type="protein sequence ID" value="PRH75717.1"/>
    <property type="molecule type" value="Genomic_DNA"/>
</dbReference>
<dbReference type="Gene3D" id="3.40.640.10">
    <property type="entry name" value="Type I PLP-dependent aspartate aminotransferase-like (Major domain)"/>
    <property type="match status" value="1"/>
</dbReference>
<dbReference type="InterPro" id="IPR010107">
    <property type="entry name" value="Glutamate_decarboxylase"/>
</dbReference>
<reference evidence="11 12" key="1">
    <citation type="submission" date="2018-03" db="EMBL/GenBank/DDBJ databases">
        <title>Novel Streptomyces sp. from soil.</title>
        <authorList>
            <person name="Tan G.Y.A."/>
            <person name="Lee Z.Y."/>
        </authorList>
    </citation>
    <scope>NUCLEOTIDE SEQUENCE [LARGE SCALE GENOMIC DNA]</scope>
    <source>
        <strain evidence="11 12">ST5x</strain>
    </source>
</reference>
<dbReference type="RefSeq" id="WP_105871893.1">
    <property type="nucleotide sequence ID" value="NZ_PVLV01000701.1"/>
</dbReference>
<evidence type="ECO:0000256" key="1">
    <source>
        <dbReference type="ARBA" id="ARBA00001933"/>
    </source>
</evidence>
<dbReference type="SUPFAM" id="SSF53383">
    <property type="entry name" value="PLP-dependent transferases"/>
    <property type="match status" value="1"/>
</dbReference>
<dbReference type="OrthoDB" id="3401800at2"/>
<keyword evidence="4 7" id="KW-0663">Pyridoxal phosphate</keyword>
<protein>
    <recommendedName>
        <fullName evidence="3 9">Glutamate decarboxylase</fullName>
        <ecNumber evidence="3 9">4.1.1.15</ecNumber>
    </recommendedName>
</protein>
<evidence type="ECO:0000313" key="11">
    <source>
        <dbReference type="EMBL" id="PRH75717.1"/>
    </source>
</evidence>
<comment type="catalytic activity">
    <reaction evidence="6 9">
        <text>L-glutamate + H(+) = 4-aminobutanoate + CO2</text>
        <dbReference type="Rhea" id="RHEA:17785"/>
        <dbReference type="ChEBI" id="CHEBI:15378"/>
        <dbReference type="ChEBI" id="CHEBI:16526"/>
        <dbReference type="ChEBI" id="CHEBI:29985"/>
        <dbReference type="ChEBI" id="CHEBI:59888"/>
        <dbReference type="EC" id="4.1.1.15"/>
    </reaction>
</comment>
<dbReference type="Gene3D" id="4.10.280.50">
    <property type="match status" value="1"/>
</dbReference>
<organism evidence="11 12">
    <name type="scientific">Streptomyces solincola</name>
    <dbReference type="NCBI Taxonomy" id="2100817"/>
    <lineage>
        <taxon>Bacteria</taxon>
        <taxon>Bacillati</taxon>
        <taxon>Actinomycetota</taxon>
        <taxon>Actinomycetes</taxon>
        <taxon>Kitasatosporales</taxon>
        <taxon>Streptomycetaceae</taxon>
        <taxon>Streptomyces</taxon>
    </lineage>
</organism>
<evidence type="ECO:0000256" key="6">
    <source>
        <dbReference type="ARBA" id="ARBA00048868"/>
    </source>
</evidence>
<keyword evidence="12" id="KW-1185">Reference proteome</keyword>
<evidence type="ECO:0000256" key="5">
    <source>
        <dbReference type="ARBA" id="ARBA00023239"/>
    </source>
</evidence>
<dbReference type="InterPro" id="IPR015421">
    <property type="entry name" value="PyrdxlP-dep_Trfase_major"/>
</dbReference>
<dbReference type="GO" id="GO:0005829">
    <property type="term" value="C:cytosol"/>
    <property type="evidence" value="ECO:0007669"/>
    <property type="project" value="TreeGrafter"/>
</dbReference>
<evidence type="ECO:0000256" key="9">
    <source>
        <dbReference type="RuleBase" id="RU361171"/>
    </source>
</evidence>
<name>A0A2S9PMU8_9ACTN</name>
<dbReference type="FunFam" id="4.10.280.50:FF:000001">
    <property type="entry name" value="Glutamate decarboxylase"/>
    <property type="match status" value="1"/>
</dbReference>
<dbReference type="PANTHER" id="PTHR43321">
    <property type="entry name" value="GLUTAMATE DECARBOXYLASE"/>
    <property type="match status" value="1"/>
</dbReference>
<dbReference type="Pfam" id="PF00282">
    <property type="entry name" value="Pyridoxal_deC"/>
    <property type="match status" value="1"/>
</dbReference>
<evidence type="ECO:0000256" key="7">
    <source>
        <dbReference type="PIRSR" id="PIRSR602129-50"/>
    </source>
</evidence>
<dbReference type="GO" id="GO:0030170">
    <property type="term" value="F:pyridoxal phosphate binding"/>
    <property type="evidence" value="ECO:0007669"/>
    <property type="project" value="InterPro"/>
</dbReference>
<evidence type="ECO:0000256" key="3">
    <source>
        <dbReference type="ARBA" id="ARBA00012421"/>
    </source>
</evidence>
<accession>A0A2S9PMU8</accession>
<dbReference type="Proteomes" id="UP000239322">
    <property type="component" value="Unassembled WGS sequence"/>
</dbReference>
<dbReference type="GO" id="GO:0004058">
    <property type="term" value="F:aromatic-L-amino-acid decarboxylase activity"/>
    <property type="evidence" value="ECO:0007669"/>
    <property type="project" value="UniProtKB-ARBA"/>
</dbReference>
<comment type="cofactor">
    <cofactor evidence="1 7 8">
        <name>pyridoxal 5'-phosphate</name>
        <dbReference type="ChEBI" id="CHEBI:597326"/>
    </cofactor>
</comment>
<dbReference type="AlphaFoldDB" id="A0A2S9PMU8"/>
<feature type="region of interest" description="Disordered" evidence="10">
    <location>
        <begin position="446"/>
        <end position="476"/>
    </location>
</feature>
<dbReference type="GO" id="GO:0006538">
    <property type="term" value="P:L-glutamate catabolic process"/>
    <property type="evidence" value="ECO:0007669"/>
    <property type="project" value="TreeGrafter"/>
</dbReference>
<sequence>MALNHGRGDARYSRDVELNPIFSREPVTVPRYAMPEGPMEPDTAYQLVHDELMLDGNARLNLATFVTTWADPNALRLMAECADKNMIDKDEYPQTAELELRCVHMLARLWHAEDPRHVIGCSTTGSSEAAMLAGLALKRRWQQRRRAEGKPADRPNLVMGANVQICWEKFAEYFEVEPRYVPLEGDRYHLTAETALPHCDENTIGVVAVLGSTFDGSYEPVADIARALDELQERTGLDVPVHVDGASGAMIAPFLDPELEWDFRVRRVASINTSGHKYGLVMPGVGWALWRDAEALPDDLVFHVNYLGGDMPTFALNFSRPGAQVVAQYYTFLRLGMEGYRRVQQTCRDVATGLAARIADLGPFELLTDGSQAPVFAFRVKDGVGEYSVFDVSAALRERGWLVPAYTFPKDREDLAVLRIVVRNGFGHDLADLLLEDLRRVLDRLERQQGPQRSAEDAGGFAHGAETRNPQRAGRH</sequence>